<dbReference type="SUPFAM" id="SSF48403">
    <property type="entry name" value="Ankyrin repeat"/>
    <property type="match status" value="1"/>
</dbReference>
<dbReference type="Gene3D" id="1.25.40.20">
    <property type="entry name" value="Ankyrin repeat-containing domain"/>
    <property type="match status" value="1"/>
</dbReference>
<dbReference type="PROSITE" id="PS50088">
    <property type="entry name" value="ANK_REPEAT"/>
    <property type="match status" value="2"/>
</dbReference>
<dbReference type="PROSITE" id="PS50297">
    <property type="entry name" value="ANK_REP_REGION"/>
    <property type="match status" value="1"/>
</dbReference>
<feature type="repeat" description="RCC1" evidence="3">
    <location>
        <begin position="249"/>
        <end position="303"/>
    </location>
</feature>
<reference evidence="6 7" key="1">
    <citation type="submission" date="2022-01" db="EMBL/GenBank/DDBJ databases">
        <title>A chromosome-scale genome assembly of the false clownfish, Amphiprion ocellaris.</title>
        <authorList>
            <person name="Ryu T."/>
        </authorList>
    </citation>
    <scope>NUCLEOTIDE SEQUENCE [LARGE SCALE GENOMIC DNA]</scope>
</reference>
<dbReference type="PROSITE" id="PS50097">
    <property type="entry name" value="BTB"/>
    <property type="match status" value="2"/>
</dbReference>
<proteinExistence type="predicted"/>
<dbReference type="SMART" id="SM00248">
    <property type="entry name" value="ANK"/>
    <property type="match status" value="2"/>
</dbReference>
<dbReference type="InterPro" id="IPR002110">
    <property type="entry name" value="Ankyrin_rpt"/>
</dbReference>
<dbReference type="AlphaFoldDB" id="A0AAQ5X7Y5"/>
<feature type="repeat" description="RCC1" evidence="3">
    <location>
        <begin position="197"/>
        <end position="248"/>
    </location>
</feature>
<dbReference type="PANTHER" id="PTHR22872">
    <property type="entry name" value="BTK-BINDING PROTEIN-RELATED"/>
    <property type="match status" value="1"/>
</dbReference>
<accession>A0AAQ5X7Y5</accession>
<feature type="repeat" description="ANK" evidence="2">
    <location>
        <begin position="51"/>
        <end position="84"/>
    </location>
</feature>
<dbReference type="InterPro" id="IPR011333">
    <property type="entry name" value="SKP1/BTB/POZ_sf"/>
</dbReference>
<dbReference type="InterPro" id="IPR000210">
    <property type="entry name" value="BTB/POZ_dom"/>
</dbReference>
<feature type="repeat" description="RCC1" evidence="3">
    <location>
        <begin position="143"/>
        <end position="196"/>
    </location>
</feature>
<dbReference type="GeneTree" id="ENSGT00940000156277"/>
<keyword evidence="7" id="KW-1185">Reference proteome</keyword>
<dbReference type="InterPro" id="IPR009091">
    <property type="entry name" value="RCC1/BLIP-II"/>
</dbReference>
<dbReference type="InterPro" id="IPR036770">
    <property type="entry name" value="Ankyrin_rpt-contain_sf"/>
</dbReference>
<feature type="repeat" description="ANK" evidence="2">
    <location>
        <begin position="86"/>
        <end position="118"/>
    </location>
</feature>
<dbReference type="Proteomes" id="UP001501940">
    <property type="component" value="Chromosome 9"/>
</dbReference>
<name>A0AAQ5X7Y5_AMPOC</name>
<dbReference type="Pfam" id="PF12796">
    <property type="entry name" value="Ank_2"/>
    <property type="match status" value="1"/>
</dbReference>
<dbReference type="GO" id="GO:0005654">
    <property type="term" value="C:nucleoplasm"/>
    <property type="evidence" value="ECO:0007669"/>
    <property type="project" value="TreeGrafter"/>
</dbReference>
<keyword evidence="1" id="KW-0677">Repeat</keyword>
<feature type="compositionally biased region" description="Basic and acidic residues" evidence="4">
    <location>
        <begin position="694"/>
        <end position="707"/>
    </location>
</feature>
<dbReference type="Gene3D" id="3.30.710.10">
    <property type="entry name" value="Potassium Channel Kv1.1, Chain A"/>
    <property type="match status" value="2"/>
</dbReference>
<dbReference type="Gene3D" id="2.130.10.30">
    <property type="entry name" value="Regulator of chromosome condensation 1/beta-lactamase-inhibitor protein II"/>
    <property type="match status" value="1"/>
</dbReference>
<dbReference type="SUPFAM" id="SSF54695">
    <property type="entry name" value="POZ domain"/>
    <property type="match status" value="2"/>
</dbReference>
<dbReference type="SUPFAM" id="SSF50985">
    <property type="entry name" value="RCC1/BLIP-II"/>
    <property type="match status" value="1"/>
</dbReference>
<dbReference type="Ensembl" id="ENSAOCT00000065741.1">
    <property type="protein sequence ID" value="ENSAOCP00000037408.1"/>
    <property type="gene ID" value="ENSAOCG00000031217.1"/>
</dbReference>
<feature type="domain" description="BTB" evidence="5">
    <location>
        <begin position="767"/>
        <end position="844"/>
    </location>
</feature>
<organism evidence="6 7">
    <name type="scientific">Amphiprion ocellaris</name>
    <name type="common">Clown anemonefish</name>
    <dbReference type="NCBI Taxonomy" id="80972"/>
    <lineage>
        <taxon>Eukaryota</taxon>
        <taxon>Metazoa</taxon>
        <taxon>Chordata</taxon>
        <taxon>Craniata</taxon>
        <taxon>Vertebrata</taxon>
        <taxon>Euteleostomi</taxon>
        <taxon>Actinopterygii</taxon>
        <taxon>Neopterygii</taxon>
        <taxon>Teleostei</taxon>
        <taxon>Neoteleostei</taxon>
        <taxon>Acanthomorphata</taxon>
        <taxon>Ovalentaria</taxon>
        <taxon>Pomacentridae</taxon>
        <taxon>Amphiprion</taxon>
    </lineage>
</organism>
<dbReference type="InterPro" id="IPR000408">
    <property type="entry name" value="Reg_chr_condens"/>
</dbReference>
<evidence type="ECO:0000259" key="5">
    <source>
        <dbReference type="PROSITE" id="PS50097"/>
    </source>
</evidence>
<keyword evidence="2" id="KW-0040">ANK repeat</keyword>
<dbReference type="PANTHER" id="PTHR22872:SF2">
    <property type="entry name" value="INHIBITOR OF BRUTON TYROSINE KINASE"/>
    <property type="match status" value="1"/>
</dbReference>
<dbReference type="PROSITE" id="PS50012">
    <property type="entry name" value="RCC1_3"/>
    <property type="match status" value="3"/>
</dbReference>
<reference evidence="6" key="3">
    <citation type="submission" date="2025-09" db="UniProtKB">
        <authorList>
            <consortium name="Ensembl"/>
        </authorList>
    </citation>
    <scope>IDENTIFICATION</scope>
</reference>
<dbReference type="GO" id="GO:0005737">
    <property type="term" value="C:cytoplasm"/>
    <property type="evidence" value="ECO:0007669"/>
    <property type="project" value="TreeGrafter"/>
</dbReference>
<feature type="domain" description="BTB" evidence="5">
    <location>
        <begin position="564"/>
        <end position="646"/>
    </location>
</feature>
<gene>
    <name evidence="6" type="primary">IBTK</name>
</gene>
<dbReference type="InterPro" id="IPR051625">
    <property type="entry name" value="Signaling_Regulatory_Domain"/>
</dbReference>
<dbReference type="Pfam" id="PF00415">
    <property type="entry name" value="RCC1"/>
    <property type="match status" value="3"/>
</dbReference>
<dbReference type="GO" id="GO:0019901">
    <property type="term" value="F:protein kinase binding"/>
    <property type="evidence" value="ECO:0007669"/>
    <property type="project" value="TreeGrafter"/>
</dbReference>
<protein>
    <recommendedName>
        <fullName evidence="5">BTB domain-containing protein</fullName>
    </recommendedName>
</protein>
<dbReference type="FunFam" id="2.130.10.30:FF:000011">
    <property type="entry name" value="inhibitor of Bruton tyrosine kinase isoform X2"/>
    <property type="match status" value="1"/>
</dbReference>
<dbReference type="FunFam" id="3.30.710.10:FF:000105">
    <property type="entry name" value="inhibitor of Bruton tyrosine kinase isoform X1"/>
    <property type="match status" value="1"/>
</dbReference>
<evidence type="ECO:0000256" key="3">
    <source>
        <dbReference type="PROSITE-ProRule" id="PRU00235"/>
    </source>
</evidence>
<feature type="region of interest" description="Disordered" evidence="4">
    <location>
        <begin position="691"/>
        <end position="715"/>
    </location>
</feature>
<dbReference type="CDD" id="cd18301">
    <property type="entry name" value="BTB1_POZ_IBtk"/>
    <property type="match status" value="1"/>
</dbReference>
<evidence type="ECO:0000256" key="4">
    <source>
        <dbReference type="SAM" id="MobiDB-lite"/>
    </source>
</evidence>
<evidence type="ECO:0000313" key="7">
    <source>
        <dbReference type="Proteomes" id="UP001501940"/>
    </source>
</evidence>
<evidence type="ECO:0000313" key="6">
    <source>
        <dbReference type="Ensembl" id="ENSAOCP00000037408.1"/>
    </source>
</evidence>
<dbReference type="SMART" id="SM00225">
    <property type="entry name" value="BTB"/>
    <property type="match status" value="2"/>
</dbReference>
<sequence>MSLVPLDCTPKCRSQQHADQVVAALTGGSEGQLRAFLTSHCHNAATLRDAFGRTALHLAASLGKKALLEWLLESKSADLTLKDKESGWTALHRSAFYGQIHCLISLVRHGALLSTQDKEGLSVLDLTMKDRPAHVAFKNTDPTEVYTWGNNTNFSLGHGNQESRQHPELVDVFARTGVYIKQVVLCKFHSVFLSQKGQVFTCGHGQGGRLGHGDEQTYMVPRMVEGLMSHHCSQVAAAKDHTVVLTEEGYVYTFGLNTFHQLGLAPPPASAHVPKQVFSKMLKGRTVIGVAAGRFHTVLWTREAVYTMGLNGGQLGYLLDPNGEKCVTAPRQVSALHHKDVTIAMAAASDGATVVVTEKGDVYLLADYQCKKMASRQLNIKKVLVSGGSLDHRVDPQILNDGGGEKVVILALDEAGRVFCWRSSGSSVRQCRWAYARQVFMSDIALSKNSMMFVTQDGEGFSGMWAGEYKKYGEKKGKVFRNLVSVEVCGHSDAGSLYERIRLEKLPYVHRAVSITMDSKGRNFGVLQADPKTSLYEVPSISPSSFSQHFRSLLDEADETDSIHDVTLQAGDRTFPAHKYILSMRSEFFRKQFMSEHCGLDDELDKEVRKSEDAVGCDLLILEKIPPDMLEYVLHFIYTDSCELLVHGARLHHFYWLQKPDSEQERLISSLQDLDLRGRSALEVYRSLPNATKGESDKAKSKSDKAGANEGGANPVKTLQGVAKKLGLSSLSARLDGVKYENGKINVILKKTGNKPKFYRKKCSYLCDVTLKSEDGKEITWYTHKISSSVFTIISVLCAEYFNSMLGNPWIEATSCSALEMPTSSEILHVILEYIYTDESPTIKESLNVEFVCNVLVVADQLLITRLKEMCEVVITENLTLKNAAELLEFATMYNAEQLKLSCLQFIVLNMAIPAMQKRVITPYPDAPDLSMYVDEDLDSAFSPKPEAELDHSCREILLKKAKMKAKKKPRRRSDSSGGYTLSEVIQMVSLNLVKSNKANSTESLQELLTSDSEGSYMGVGSPRDMQSPVFHDRAEVCSSSLLYSLRSKCECVFTICSPARAPPVLDLRTIMDMEANSLQTLGATPKSPGRLGGSAWLTQPLSTQLSQHGHQYPSSVSVSPDSPLRPWVLGAVGSPPLPSLVTFASIVEEEKQQEAALIRSREKPLALIQIEERAIQDLLLHYKARDNPDELIVVERSSRGPMAAPTWNKH</sequence>
<evidence type="ECO:0000256" key="1">
    <source>
        <dbReference type="ARBA" id="ARBA00022737"/>
    </source>
</evidence>
<dbReference type="GO" id="GO:0030292">
    <property type="term" value="F:protein tyrosine kinase inhibitor activity"/>
    <property type="evidence" value="ECO:0007669"/>
    <property type="project" value="TreeGrafter"/>
</dbReference>
<evidence type="ECO:0000256" key="2">
    <source>
        <dbReference type="PROSITE-ProRule" id="PRU00023"/>
    </source>
</evidence>
<reference evidence="6" key="2">
    <citation type="submission" date="2025-08" db="UniProtKB">
        <authorList>
            <consortium name="Ensembl"/>
        </authorList>
    </citation>
    <scope>IDENTIFICATION</scope>
</reference>
<dbReference type="Pfam" id="PF00651">
    <property type="entry name" value="BTB"/>
    <property type="match status" value="2"/>
</dbReference>